<keyword evidence="6" id="KW-1185">Reference proteome</keyword>
<organism evidence="5 6">
    <name type="scientific">Pleodorina starrii</name>
    <dbReference type="NCBI Taxonomy" id="330485"/>
    <lineage>
        <taxon>Eukaryota</taxon>
        <taxon>Viridiplantae</taxon>
        <taxon>Chlorophyta</taxon>
        <taxon>core chlorophytes</taxon>
        <taxon>Chlorophyceae</taxon>
        <taxon>CS clade</taxon>
        <taxon>Chlamydomonadales</taxon>
        <taxon>Volvocaceae</taxon>
        <taxon>Pleodorina</taxon>
    </lineage>
</organism>
<dbReference type="PANTHER" id="PTHR10696:SF56">
    <property type="entry name" value="TAUD_TFDA-LIKE DOMAIN-CONTAINING PROTEIN"/>
    <property type="match status" value="1"/>
</dbReference>
<dbReference type="InterPro" id="IPR042098">
    <property type="entry name" value="TauD-like_sf"/>
</dbReference>
<feature type="domain" description="TauD/TfdA-like" evidence="4">
    <location>
        <begin position="149"/>
        <end position="401"/>
    </location>
</feature>
<gene>
    <name evidence="5" type="primary">PLEST011122</name>
    <name evidence="5" type="ORF">PLESTB_001801600</name>
</gene>
<evidence type="ECO:0000256" key="2">
    <source>
        <dbReference type="ARBA" id="ARBA00023194"/>
    </source>
</evidence>
<dbReference type="GO" id="GO:0017000">
    <property type="term" value="P:antibiotic biosynthetic process"/>
    <property type="evidence" value="ECO:0007669"/>
    <property type="project" value="UniProtKB-KW"/>
</dbReference>
<name>A0A9W6C1J3_9CHLO</name>
<dbReference type="InterPro" id="IPR050411">
    <property type="entry name" value="AlphaKG_dependent_hydroxylases"/>
</dbReference>
<accession>A0A9W6C1J3</accession>
<dbReference type="EMBL" id="BRXU01000051">
    <property type="protein sequence ID" value="GLC61775.1"/>
    <property type="molecule type" value="Genomic_DNA"/>
</dbReference>
<dbReference type="InterPro" id="IPR003819">
    <property type="entry name" value="TauD/TfdA-like"/>
</dbReference>
<dbReference type="Proteomes" id="UP001165080">
    <property type="component" value="Unassembled WGS sequence"/>
</dbReference>
<dbReference type="PANTHER" id="PTHR10696">
    <property type="entry name" value="GAMMA-BUTYROBETAINE HYDROXYLASE-RELATED"/>
    <property type="match status" value="1"/>
</dbReference>
<keyword evidence="1" id="KW-0560">Oxidoreductase</keyword>
<evidence type="ECO:0000313" key="6">
    <source>
        <dbReference type="Proteomes" id="UP001165080"/>
    </source>
</evidence>
<dbReference type="Gene3D" id="3.60.130.10">
    <property type="entry name" value="Clavaminate synthase-like"/>
    <property type="match status" value="1"/>
</dbReference>
<protein>
    <recommendedName>
        <fullName evidence="4">TauD/TfdA-like domain-containing protein</fullName>
    </recommendedName>
</protein>
<evidence type="ECO:0000259" key="4">
    <source>
        <dbReference type="Pfam" id="PF02668"/>
    </source>
</evidence>
<evidence type="ECO:0000256" key="3">
    <source>
        <dbReference type="SAM" id="MobiDB-lite"/>
    </source>
</evidence>
<reference evidence="5 6" key="1">
    <citation type="journal article" date="2023" name="Commun. Biol.">
        <title>Reorganization of the ancestral sex-determining regions during the evolution of trioecy in Pleodorina starrii.</title>
        <authorList>
            <person name="Takahashi K."/>
            <person name="Suzuki S."/>
            <person name="Kawai-Toyooka H."/>
            <person name="Yamamoto K."/>
            <person name="Hamaji T."/>
            <person name="Ootsuki R."/>
            <person name="Yamaguchi H."/>
            <person name="Kawachi M."/>
            <person name="Higashiyama T."/>
            <person name="Nozaki H."/>
        </authorList>
    </citation>
    <scope>NUCLEOTIDE SEQUENCE [LARGE SCALE GENOMIC DNA]</scope>
    <source>
        <strain evidence="5 6">NIES-4479</strain>
    </source>
</reference>
<keyword evidence="2" id="KW-0045">Antibiotic biosynthesis</keyword>
<evidence type="ECO:0000313" key="5">
    <source>
        <dbReference type="EMBL" id="GLC61775.1"/>
    </source>
</evidence>
<sequence>MKIRTTYSARHSARDKWTLIDSSRLRSLAAIARCVNHAGITPKHGTAHRRAATLVRATPSIAAAEDAAVTMDGGEQEGDLPPPRTGPSAWRGPDMAARRSEWEVLLTETEVAEVEHAVAALLAEAALPYGADGGAAAAEALQRRLVRLTPADFPLPTLGPKLLALREELLQGRGFALLRRLPVERYSPLQAAAAFLGIGCHVGSARSQNAQGHVLGHVADLGLSSSDPAVRIYQTRERQTFHTDSCDVVGLLCLREARQGGDSLLVSADSLFNTLRREAPGLLRRLLAPMPHDRRGEVPEGQQPFFDIPVFSWHQGHLTIFYQRQYFDSAQRFPQARRLTDEDVAALDVLDALANDPSLYLSMRLAPGDMQFVHNHNMLHDRTAFVDWDEPGQRRHLLRLWLAVPGARPLPPAFAARYGSLEVGNRGGILVPGTKLRVPLEPSR</sequence>
<dbReference type="SUPFAM" id="SSF51197">
    <property type="entry name" value="Clavaminate synthase-like"/>
    <property type="match status" value="1"/>
</dbReference>
<dbReference type="Pfam" id="PF02668">
    <property type="entry name" value="TauD"/>
    <property type="match status" value="1"/>
</dbReference>
<feature type="region of interest" description="Disordered" evidence="3">
    <location>
        <begin position="71"/>
        <end position="93"/>
    </location>
</feature>
<dbReference type="OrthoDB" id="272271at2759"/>
<evidence type="ECO:0000256" key="1">
    <source>
        <dbReference type="ARBA" id="ARBA00023002"/>
    </source>
</evidence>
<dbReference type="AlphaFoldDB" id="A0A9W6C1J3"/>
<proteinExistence type="predicted"/>
<dbReference type="GO" id="GO:0016491">
    <property type="term" value="F:oxidoreductase activity"/>
    <property type="evidence" value="ECO:0007669"/>
    <property type="project" value="UniProtKB-KW"/>
</dbReference>
<comment type="caution">
    <text evidence="5">The sequence shown here is derived from an EMBL/GenBank/DDBJ whole genome shotgun (WGS) entry which is preliminary data.</text>
</comment>